<organism evidence="1">
    <name type="scientific">Myoviridae sp. ctCo31</name>
    <dbReference type="NCBI Taxonomy" id="2825053"/>
    <lineage>
        <taxon>Viruses</taxon>
        <taxon>Duplodnaviria</taxon>
        <taxon>Heunggongvirae</taxon>
        <taxon>Uroviricota</taxon>
        <taxon>Caudoviricetes</taxon>
    </lineage>
</organism>
<sequence>MGSTDDSVTLVYIKCFSDCKWTLDDVKYSSCIGSI</sequence>
<dbReference type="EMBL" id="BK016109">
    <property type="protein sequence ID" value="DAF95669.1"/>
    <property type="molecule type" value="Genomic_DNA"/>
</dbReference>
<proteinExistence type="predicted"/>
<protein>
    <submittedName>
        <fullName evidence="1">Uncharacterized protein</fullName>
    </submittedName>
</protein>
<name>A0A8S5UMG0_9CAUD</name>
<accession>A0A8S5UMG0</accession>
<evidence type="ECO:0000313" key="1">
    <source>
        <dbReference type="EMBL" id="DAF95669.1"/>
    </source>
</evidence>
<reference evidence="1" key="1">
    <citation type="journal article" date="2021" name="Proc. Natl. Acad. Sci. U.S.A.">
        <title>A Catalog of Tens of Thousands of Viruses from Human Metagenomes Reveals Hidden Associations with Chronic Diseases.</title>
        <authorList>
            <person name="Tisza M.J."/>
            <person name="Buck C.B."/>
        </authorList>
    </citation>
    <scope>NUCLEOTIDE SEQUENCE</scope>
    <source>
        <strain evidence="1">CtCo31</strain>
    </source>
</reference>